<sequence>MVRAVRPSNPTYTNAQVSGFYFRPCRDDND</sequence>
<dbReference type="EMBL" id="KI688127">
    <property type="protein sequence ID" value="ETK78905.1"/>
    <property type="molecule type" value="Genomic_DNA"/>
</dbReference>
<dbReference type="Proteomes" id="UP000053236">
    <property type="component" value="Unassembled WGS sequence"/>
</dbReference>
<gene>
    <name evidence="1" type="ORF">L915_15212</name>
    <name evidence="2" type="ORF">L916_15104</name>
</gene>
<dbReference type="Proteomes" id="UP000053864">
    <property type="component" value="Unassembled WGS sequence"/>
</dbReference>
<proteinExistence type="predicted"/>
<protein>
    <submittedName>
        <fullName evidence="2">Uncharacterized protein</fullName>
    </submittedName>
</protein>
<organism evidence="2">
    <name type="scientific">Phytophthora nicotianae</name>
    <name type="common">Potato buckeye rot agent</name>
    <name type="synonym">Phytophthora parasitica</name>
    <dbReference type="NCBI Taxonomy" id="4792"/>
    <lineage>
        <taxon>Eukaryota</taxon>
        <taxon>Sar</taxon>
        <taxon>Stramenopiles</taxon>
        <taxon>Oomycota</taxon>
        <taxon>Peronosporomycetes</taxon>
        <taxon>Peronosporales</taxon>
        <taxon>Peronosporaceae</taxon>
        <taxon>Phytophthora</taxon>
    </lineage>
</organism>
<dbReference type="AlphaFoldDB" id="W2IFP3"/>
<evidence type="ECO:0000313" key="1">
    <source>
        <dbReference type="EMBL" id="ETK78905.1"/>
    </source>
</evidence>
<accession>W2IFP3</accession>
<reference evidence="2" key="2">
    <citation type="submission" date="2013-11" db="EMBL/GenBank/DDBJ databases">
        <title>The Genome Sequence of Phytophthora parasitica CJ05E6.</title>
        <authorList>
            <consortium name="The Broad Institute Genomics Platform"/>
            <person name="Russ C."/>
            <person name="Tyler B."/>
            <person name="Panabieres F."/>
            <person name="Shan W."/>
            <person name="Tripathy S."/>
            <person name="Grunwald N."/>
            <person name="Machado M."/>
            <person name="Johnson C.S."/>
            <person name="Arredondo F."/>
            <person name="Hong C."/>
            <person name="Coffey M."/>
            <person name="Young S.K."/>
            <person name="Zeng Q."/>
            <person name="Gargeya S."/>
            <person name="Fitzgerald M."/>
            <person name="Abouelleil A."/>
            <person name="Alvarado L."/>
            <person name="Chapman S.B."/>
            <person name="Gainer-Dewar J."/>
            <person name="Goldberg J."/>
            <person name="Griggs A."/>
            <person name="Gujja S."/>
            <person name="Hansen M."/>
            <person name="Howarth C."/>
            <person name="Imamovic A."/>
            <person name="Ireland A."/>
            <person name="Larimer J."/>
            <person name="McCowan C."/>
            <person name="Murphy C."/>
            <person name="Pearson M."/>
            <person name="Poon T.W."/>
            <person name="Priest M."/>
            <person name="Roberts A."/>
            <person name="Saif S."/>
            <person name="Shea T."/>
            <person name="Sykes S."/>
            <person name="Wortman J."/>
            <person name="Nusbaum C."/>
            <person name="Birren B."/>
        </authorList>
    </citation>
    <scope>NUCLEOTIDE SEQUENCE [LARGE SCALE GENOMIC DNA]</scope>
    <source>
        <strain evidence="2">CJ05E6</strain>
    </source>
</reference>
<name>W2IFP3_PHYNI</name>
<evidence type="ECO:0000313" key="2">
    <source>
        <dbReference type="EMBL" id="ETL32352.1"/>
    </source>
</evidence>
<dbReference type="EMBL" id="KI674882">
    <property type="protein sequence ID" value="ETL32352.1"/>
    <property type="molecule type" value="Genomic_DNA"/>
</dbReference>
<reference evidence="1" key="1">
    <citation type="submission" date="2013-11" db="EMBL/GenBank/DDBJ databases">
        <title>The Genome Sequence of Phytophthora parasitica CJ02B3.</title>
        <authorList>
            <consortium name="The Broad Institute Genomics Platform"/>
            <person name="Russ C."/>
            <person name="Tyler B."/>
            <person name="Panabieres F."/>
            <person name="Shan W."/>
            <person name="Tripathy S."/>
            <person name="Grunwald N."/>
            <person name="Machado M."/>
            <person name="Johnson C.S."/>
            <person name="Arredondo F."/>
            <person name="Hong C."/>
            <person name="Coffey M."/>
            <person name="Young S.K."/>
            <person name="Zeng Q."/>
            <person name="Gargeya S."/>
            <person name="Fitzgerald M."/>
            <person name="Abouelleil A."/>
            <person name="Alvarado L."/>
            <person name="Chapman S.B."/>
            <person name="Gainer-Dewar J."/>
            <person name="Goldberg J."/>
            <person name="Griggs A."/>
            <person name="Gujja S."/>
            <person name="Hansen M."/>
            <person name="Howarth C."/>
            <person name="Imamovic A."/>
            <person name="Ireland A."/>
            <person name="Larimer J."/>
            <person name="McCowan C."/>
            <person name="Murphy C."/>
            <person name="Pearson M."/>
            <person name="Poon T.W."/>
            <person name="Priest M."/>
            <person name="Roberts A."/>
            <person name="Saif S."/>
            <person name="Shea T."/>
            <person name="Sykes S."/>
            <person name="Wortman J."/>
            <person name="Nusbaum C."/>
            <person name="Birren B."/>
        </authorList>
    </citation>
    <scope>NUCLEOTIDE SEQUENCE [LARGE SCALE GENOMIC DNA]</scope>
    <source>
        <strain evidence="1">CJ02B3</strain>
    </source>
</reference>